<feature type="domain" description="Apoptosis regulator Bcl-2 family BH4" evidence="8">
    <location>
        <begin position="9"/>
        <end position="28"/>
    </location>
</feature>
<evidence type="ECO:0000313" key="10">
    <source>
        <dbReference type="Proteomes" id="UP000261540"/>
    </source>
</evidence>
<evidence type="ECO:0000256" key="3">
    <source>
        <dbReference type="ARBA" id="ARBA00022703"/>
    </source>
</evidence>
<dbReference type="InterPro" id="IPR003093">
    <property type="entry name" value="Bcl2_BH4"/>
</dbReference>
<dbReference type="AlphaFoldDB" id="A0A3B3RFU8"/>
<dbReference type="GO" id="GO:0001836">
    <property type="term" value="P:release of cytochrome c from mitochondria"/>
    <property type="evidence" value="ECO:0007669"/>
    <property type="project" value="TreeGrafter"/>
</dbReference>
<proteinExistence type="inferred from homology"/>
<dbReference type="PANTHER" id="PTHR11256">
    <property type="entry name" value="BCL-2 RELATED"/>
    <property type="match status" value="1"/>
</dbReference>
<evidence type="ECO:0000256" key="6">
    <source>
        <dbReference type="SAM" id="MobiDB-lite"/>
    </source>
</evidence>
<dbReference type="CDD" id="cd06845">
    <property type="entry name" value="Bcl-2_like"/>
    <property type="match status" value="1"/>
</dbReference>
<dbReference type="InterPro" id="IPR036834">
    <property type="entry name" value="Bcl-2-like_sf"/>
</dbReference>
<dbReference type="InterPro" id="IPR046371">
    <property type="entry name" value="Bcl-2_BH1-3"/>
</dbReference>
<dbReference type="Proteomes" id="UP000261540">
    <property type="component" value="Unplaced"/>
</dbReference>
<keyword evidence="3 5" id="KW-0053">Apoptosis</keyword>
<dbReference type="SMART" id="SM00337">
    <property type="entry name" value="BCL"/>
    <property type="match status" value="1"/>
</dbReference>
<protein>
    <submittedName>
        <fullName evidence="9">BCL2 apoptosis regulator</fullName>
    </submittedName>
</protein>
<keyword evidence="7" id="KW-1133">Transmembrane helix</keyword>
<dbReference type="SUPFAM" id="SSF56854">
    <property type="entry name" value="Bcl-2 inhibitors of programmed cell death"/>
    <property type="match status" value="1"/>
</dbReference>
<evidence type="ECO:0000256" key="4">
    <source>
        <dbReference type="ARBA" id="ARBA00023136"/>
    </source>
</evidence>
<comment type="similarity">
    <text evidence="2">Belongs to the Bcl-2 family.</text>
</comment>
<dbReference type="STRING" id="1676925.ENSPKIP00000016760"/>
<dbReference type="Gene3D" id="1.10.437.10">
    <property type="entry name" value="Blc2-like"/>
    <property type="match status" value="1"/>
</dbReference>
<feature type="short sequence motif" description="BH4" evidence="5">
    <location>
        <begin position="9"/>
        <end position="28"/>
    </location>
</feature>
<feature type="transmembrane region" description="Helical" evidence="7">
    <location>
        <begin position="195"/>
        <end position="218"/>
    </location>
</feature>
<evidence type="ECO:0000256" key="1">
    <source>
        <dbReference type="ARBA" id="ARBA00004370"/>
    </source>
</evidence>
<name>A0A3B3RFU8_9TELE</name>
<evidence type="ECO:0000256" key="7">
    <source>
        <dbReference type="SAM" id="Phobius"/>
    </source>
</evidence>
<evidence type="ECO:0000313" key="9">
    <source>
        <dbReference type="Ensembl" id="ENSPKIP00000016760.1"/>
    </source>
</evidence>
<dbReference type="GO" id="GO:0051400">
    <property type="term" value="F:BH domain binding"/>
    <property type="evidence" value="ECO:0007669"/>
    <property type="project" value="TreeGrafter"/>
</dbReference>
<dbReference type="Pfam" id="PF00452">
    <property type="entry name" value="Bcl-2"/>
    <property type="match status" value="1"/>
</dbReference>
<evidence type="ECO:0000256" key="5">
    <source>
        <dbReference type="PROSITE-ProRule" id="PRU00025"/>
    </source>
</evidence>
<dbReference type="GO" id="GO:0005741">
    <property type="term" value="C:mitochondrial outer membrane"/>
    <property type="evidence" value="ECO:0007669"/>
    <property type="project" value="TreeGrafter"/>
</dbReference>
<dbReference type="PROSITE" id="PS50062">
    <property type="entry name" value="BCL2_FAMILY"/>
    <property type="match status" value="1"/>
</dbReference>
<evidence type="ECO:0000256" key="2">
    <source>
        <dbReference type="ARBA" id="ARBA00009458"/>
    </source>
</evidence>
<comment type="subcellular location">
    <subcellularLocation>
        <location evidence="1">Membrane</location>
    </subcellularLocation>
</comment>
<accession>A0A3B3RFU8</accession>
<feature type="region of interest" description="Disordered" evidence="6">
    <location>
        <begin position="31"/>
        <end position="70"/>
    </location>
</feature>
<reference evidence="9" key="1">
    <citation type="submission" date="2025-08" db="UniProtKB">
        <authorList>
            <consortium name="Ensembl"/>
        </authorList>
    </citation>
    <scope>IDENTIFICATION</scope>
</reference>
<evidence type="ECO:0000259" key="8">
    <source>
        <dbReference type="PROSITE" id="PS50063"/>
    </source>
</evidence>
<keyword evidence="4 7" id="KW-0472">Membrane</keyword>
<dbReference type="GO" id="GO:0008630">
    <property type="term" value="P:intrinsic apoptotic signaling pathway in response to DNA damage"/>
    <property type="evidence" value="ECO:0007669"/>
    <property type="project" value="TreeGrafter"/>
</dbReference>
<dbReference type="PROSITE" id="PS50063">
    <property type="entry name" value="BH4_2"/>
    <property type="match status" value="1"/>
</dbReference>
<dbReference type="GO" id="GO:0097192">
    <property type="term" value="P:extrinsic apoptotic signaling pathway in absence of ligand"/>
    <property type="evidence" value="ECO:0007669"/>
    <property type="project" value="TreeGrafter"/>
</dbReference>
<sequence length="219" mass="24521">MANQSTFDSRIIVENYIHQKLSNRGIDWGMDFGEETEPPANGSTDTALSRRLQTGAAAAPIRSQTTQSDPHAALHAVLREAGDQVERRYRRDLVEMSARLHLTPDTTESKFAAVIEELFRDGTNWGRIVAFFEFGVAVCVESVNREMTSQVDHIANWMTEYLNGPLHTWIQENGGWEAFMELYGRRRGSSEVWPHLKAVVGLVALGVVGVPIAAYMMLK</sequence>
<dbReference type="GO" id="GO:0042981">
    <property type="term" value="P:regulation of apoptotic process"/>
    <property type="evidence" value="ECO:0007669"/>
    <property type="project" value="InterPro"/>
</dbReference>
<dbReference type="PRINTS" id="PR01862">
    <property type="entry name" value="BCL2FAMILY"/>
</dbReference>
<dbReference type="InterPro" id="IPR002475">
    <property type="entry name" value="Bcl2-like"/>
</dbReference>
<organism evidence="9 10">
    <name type="scientific">Paramormyrops kingsleyae</name>
    <dbReference type="NCBI Taxonomy" id="1676925"/>
    <lineage>
        <taxon>Eukaryota</taxon>
        <taxon>Metazoa</taxon>
        <taxon>Chordata</taxon>
        <taxon>Craniata</taxon>
        <taxon>Vertebrata</taxon>
        <taxon>Euteleostomi</taxon>
        <taxon>Actinopterygii</taxon>
        <taxon>Neopterygii</taxon>
        <taxon>Teleostei</taxon>
        <taxon>Osteoglossocephala</taxon>
        <taxon>Osteoglossomorpha</taxon>
        <taxon>Osteoglossiformes</taxon>
        <taxon>Mormyridae</taxon>
        <taxon>Paramormyrops</taxon>
    </lineage>
</organism>
<dbReference type="InterPro" id="IPR026298">
    <property type="entry name" value="Bcl-2_fam"/>
</dbReference>
<reference evidence="9" key="2">
    <citation type="submission" date="2025-09" db="UniProtKB">
        <authorList>
            <consortium name="Ensembl"/>
        </authorList>
    </citation>
    <scope>IDENTIFICATION</scope>
</reference>
<dbReference type="OrthoDB" id="6021377at2759"/>
<keyword evidence="10" id="KW-1185">Reference proteome</keyword>
<dbReference type="PANTHER" id="PTHR11256:SF11">
    <property type="entry name" value="APOPTOSIS REGULATOR BCL-2"/>
    <property type="match status" value="1"/>
</dbReference>
<dbReference type="GeneTree" id="ENSGT01130000278332"/>
<keyword evidence="7" id="KW-0812">Transmembrane</keyword>
<dbReference type="Ensembl" id="ENSPKIT00000041260.1">
    <property type="protein sequence ID" value="ENSPKIP00000016760.1"/>
    <property type="gene ID" value="ENSPKIG00000002953.1"/>
</dbReference>